<organism evidence="2 3">
    <name type="scientific">Schistosoma mekongi</name>
    <name type="common">Parasitic worm</name>
    <dbReference type="NCBI Taxonomy" id="38744"/>
    <lineage>
        <taxon>Eukaryota</taxon>
        <taxon>Metazoa</taxon>
        <taxon>Spiralia</taxon>
        <taxon>Lophotrochozoa</taxon>
        <taxon>Platyhelminthes</taxon>
        <taxon>Trematoda</taxon>
        <taxon>Digenea</taxon>
        <taxon>Strigeidida</taxon>
        <taxon>Schistosomatoidea</taxon>
        <taxon>Schistosomatidae</taxon>
        <taxon>Schistosoma</taxon>
    </lineage>
</organism>
<dbReference type="Proteomes" id="UP001292079">
    <property type="component" value="Unassembled WGS sequence"/>
</dbReference>
<dbReference type="AlphaFoldDB" id="A0AAE1Z4L1"/>
<feature type="region of interest" description="Disordered" evidence="1">
    <location>
        <begin position="116"/>
        <end position="165"/>
    </location>
</feature>
<comment type="caution">
    <text evidence="2">The sequence shown here is derived from an EMBL/GenBank/DDBJ whole genome shotgun (WGS) entry which is preliminary data.</text>
</comment>
<feature type="compositionally biased region" description="Low complexity" evidence="1">
    <location>
        <begin position="148"/>
        <end position="157"/>
    </location>
</feature>
<name>A0AAE1Z4L1_SCHME</name>
<evidence type="ECO:0000313" key="3">
    <source>
        <dbReference type="Proteomes" id="UP001292079"/>
    </source>
</evidence>
<sequence>MLQHHPLTHTCFLQSHLRADGSHTHSVDAHYKPVGVNRTQLIPHSHLNTHHGRHIAIFTLTAGIYQHCSPHHANALFSYLLFSEPISTPDINAPSSTAPDDDDLYIPYIDKLGIRRRRRRLPSDPRVRRNGTAPTTDSSKRESYTKFTYSHNNTQSHTHTHSITD</sequence>
<reference evidence="2" key="2">
    <citation type="journal article" date="2023" name="Infect Dis Poverty">
        <title>Chromosome-scale genome of the human blood fluke Schistosoma mekongi and its implications for public health.</title>
        <authorList>
            <person name="Zhou M."/>
            <person name="Xu L."/>
            <person name="Xu D."/>
            <person name="Chen W."/>
            <person name="Khan J."/>
            <person name="Hu Y."/>
            <person name="Huang H."/>
            <person name="Wei H."/>
            <person name="Zhang Y."/>
            <person name="Chusongsang P."/>
            <person name="Tanasarnprasert K."/>
            <person name="Hu X."/>
            <person name="Limpanont Y."/>
            <person name="Lv Z."/>
        </authorList>
    </citation>
    <scope>NUCLEOTIDE SEQUENCE</scope>
    <source>
        <strain evidence="2">LV_2022a</strain>
    </source>
</reference>
<protein>
    <submittedName>
        <fullName evidence="2">Uncharacterized protein</fullName>
    </submittedName>
</protein>
<evidence type="ECO:0000313" key="2">
    <source>
        <dbReference type="EMBL" id="KAK4467446.1"/>
    </source>
</evidence>
<evidence type="ECO:0000256" key="1">
    <source>
        <dbReference type="SAM" id="MobiDB-lite"/>
    </source>
</evidence>
<proteinExistence type="predicted"/>
<dbReference type="EMBL" id="JALJAT010000066">
    <property type="protein sequence ID" value="KAK4467446.1"/>
    <property type="molecule type" value="Genomic_DNA"/>
</dbReference>
<keyword evidence="3" id="KW-1185">Reference proteome</keyword>
<reference evidence="2" key="1">
    <citation type="submission" date="2022-04" db="EMBL/GenBank/DDBJ databases">
        <authorList>
            <person name="Xu L."/>
            <person name="Lv Z."/>
        </authorList>
    </citation>
    <scope>NUCLEOTIDE SEQUENCE</scope>
    <source>
        <strain evidence="2">LV_2022a</strain>
    </source>
</reference>
<accession>A0AAE1Z4L1</accession>
<gene>
    <name evidence="2" type="ORF">MN116_000331</name>
</gene>